<dbReference type="EMBL" id="BAAABW010000026">
    <property type="protein sequence ID" value="GAA0366455.1"/>
    <property type="molecule type" value="Genomic_DNA"/>
</dbReference>
<evidence type="ECO:0000313" key="3">
    <source>
        <dbReference type="Proteomes" id="UP001500063"/>
    </source>
</evidence>
<dbReference type="RefSeq" id="WP_344121166.1">
    <property type="nucleotide sequence ID" value="NZ_BAAABW010000026.1"/>
</dbReference>
<gene>
    <name evidence="2" type="ORF">GCM10010319_50460</name>
</gene>
<dbReference type="Proteomes" id="UP001500063">
    <property type="component" value="Unassembled WGS sequence"/>
</dbReference>
<comment type="caution">
    <text evidence="2">The sequence shown here is derived from an EMBL/GenBank/DDBJ whole genome shotgun (WGS) entry which is preliminary data.</text>
</comment>
<accession>A0ABN0XKD8</accession>
<keyword evidence="3" id="KW-1185">Reference proteome</keyword>
<evidence type="ECO:0000313" key="2">
    <source>
        <dbReference type="EMBL" id="GAA0366455.1"/>
    </source>
</evidence>
<sequence>MTTVTGGRPAVEPMHFRPPGEPTGEREEWLADGHPPALAEGIGRWMSAAFSPDGPGWRDAVPRAGSGVLHAALAGPAPEMRPRPARP</sequence>
<organism evidence="2 3">
    <name type="scientific">Streptomyces blastmyceticus</name>
    <dbReference type="NCBI Taxonomy" id="68180"/>
    <lineage>
        <taxon>Bacteria</taxon>
        <taxon>Bacillati</taxon>
        <taxon>Actinomycetota</taxon>
        <taxon>Actinomycetes</taxon>
        <taxon>Kitasatosporales</taxon>
        <taxon>Streptomycetaceae</taxon>
        <taxon>Streptomyces</taxon>
    </lineage>
</organism>
<proteinExistence type="predicted"/>
<feature type="region of interest" description="Disordered" evidence="1">
    <location>
        <begin position="1"/>
        <end position="29"/>
    </location>
</feature>
<protein>
    <submittedName>
        <fullName evidence="2">Uncharacterized protein</fullName>
    </submittedName>
</protein>
<evidence type="ECO:0000256" key="1">
    <source>
        <dbReference type="SAM" id="MobiDB-lite"/>
    </source>
</evidence>
<name>A0ABN0XKD8_9ACTN</name>
<reference evidence="2 3" key="1">
    <citation type="journal article" date="2019" name="Int. J. Syst. Evol. Microbiol.">
        <title>The Global Catalogue of Microorganisms (GCM) 10K type strain sequencing project: providing services to taxonomists for standard genome sequencing and annotation.</title>
        <authorList>
            <consortium name="The Broad Institute Genomics Platform"/>
            <consortium name="The Broad Institute Genome Sequencing Center for Infectious Disease"/>
            <person name="Wu L."/>
            <person name="Ma J."/>
        </authorList>
    </citation>
    <scope>NUCLEOTIDE SEQUENCE [LARGE SCALE GENOMIC DNA]</scope>
    <source>
        <strain evidence="2 3">JCM 4565</strain>
    </source>
</reference>